<dbReference type="PROSITE" id="PS00028">
    <property type="entry name" value="ZINC_FINGER_C2H2_1"/>
    <property type="match status" value="1"/>
</dbReference>
<dbReference type="SUPFAM" id="SSF57667">
    <property type="entry name" value="beta-beta-alpha zinc fingers"/>
    <property type="match status" value="1"/>
</dbReference>
<feature type="region of interest" description="Disordered" evidence="2">
    <location>
        <begin position="205"/>
        <end position="224"/>
    </location>
</feature>
<dbReference type="GO" id="GO:0008270">
    <property type="term" value="F:zinc ion binding"/>
    <property type="evidence" value="ECO:0007669"/>
    <property type="project" value="UniProtKB-KW"/>
</dbReference>
<feature type="domain" description="C2H2-type" evidence="3">
    <location>
        <begin position="253"/>
        <end position="281"/>
    </location>
</feature>
<evidence type="ECO:0000259" key="3">
    <source>
        <dbReference type="PROSITE" id="PS50157"/>
    </source>
</evidence>
<keyword evidence="1" id="KW-0863">Zinc-finger</keyword>
<dbReference type="SMART" id="SM00355">
    <property type="entry name" value="ZnF_C2H2"/>
    <property type="match status" value="2"/>
</dbReference>
<keyword evidence="1" id="KW-0479">Metal-binding</keyword>
<gene>
    <name evidence="4" type="ORF">EX30DRAFT_372282</name>
</gene>
<dbReference type="InterPro" id="IPR057026">
    <property type="entry name" value="Znf-C2H2_ascomycetes"/>
</dbReference>
<sequence>MPRLPPILGFSSAPTEEPACHSAHGDESPFPFPRFPSPAARTNRSSIDSTMDEEGAALGRLDIRATPPLSSSYPTTRRKRRAHSPPPSIYGPFSGASEPSRKEPMLDTHMDILGRRTPPIHHGYPHSAGLRTSPSWRANTFSSSSSQQSSVLRSMSTGPLSVTSTPSSSLESSRWPQMLQTGSESSSSSSSATIRGYSPIAHGASDVHGFIRDPPQPQLRRTGPPHMCTCCPKKPKRFETQEDLNAHEAEKQYKCLYCNNRFKNKNEAERHQNSLHLRRYSWSCVVLADNFQAAFHPLLPPSSSSSSSSSTPAPPPPQIDICGYCGEEFPLASVNGDKKEWQERKYLHLQDQHKFGECNQQKKFYRADHFRQHLKHSHGGTSGKWTNELEKSCMQPEEGV</sequence>
<accession>A0A4S2MUT1</accession>
<dbReference type="InParanoid" id="A0A4S2MUT1"/>
<dbReference type="AlphaFoldDB" id="A0A4S2MUT1"/>
<dbReference type="OrthoDB" id="3524154at2759"/>
<protein>
    <recommendedName>
        <fullName evidence="3">C2H2-type domain-containing protein</fullName>
    </recommendedName>
</protein>
<organism evidence="4 5">
    <name type="scientific">Ascodesmis nigricans</name>
    <dbReference type="NCBI Taxonomy" id="341454"/>
    <lineage>
        <taxon>Eukaryota</taxon>
        <taxon>Fungi</taxon>
        <taxon>Dikarya</taxon>
        <taxon>Ascomycota</taxon>
        <taxon>Pezizomycotina</taxon>
        <taxon>Pezizomycetes</taxon>
        <taxon>Pezizales</taxon>
        <taxon>Ascodesmidaceae</taxon>
        <taxon>Ascodesmis</taxon>
    </lineage>
</organism>
<proteinExistence type="predicted"/>
<dbReference type="Pfam" id="PF24537">
    <property type="entry name" value="zf-C2H2_fungi"/>
    <property type="match status" value="1"/>
</dbReference>
<evidence type="ECO:0000313" key="4">
    <source>
        <dbReference type="EMBL" id="TGZ80338.1"/>
    </source>
</evidence>
<dbReference type="STRING" id="341454.A0A4S2MUT1"/>
<dbReference type="EMBL" id="ML220125">
    <property type="protein sequence ID" value="TGZ80338.1"/>
    <property type="molecule type" value="Genomic_DNA"/>
</dbReference>
<dbReference type="InterPro" id="IPR036236">
    <property type="entry name" value="Znf_C2H2_sf"/>
</dbReference>
<feature type="compositionally biased region" description="Polar residues" evidence="2">
    <location>
        <begin position="130"/>
        <end position="141"/>
    </location>
</feature>
<feature type="region of interest" description="Disordered" evidence="2">
    <location>
        <begin position="1"/>
        <end position="197"/>
    </location>
</feature>
<feature type="compositionally biased region" description="Basic and acidic residues" evidence="2">
    <location>
        <begin position="99"/>
        <end position="114"/>
    </location>
</feature>
<name>A0A4S2MUT1_9PEZI</name>
<feature type="region of interest" description="Disordered" evidence="2">
    <location>
        <begin position="375"/>
        <end position="400"/>
    </location>
</feature>
<dbReference type="Proteomes" id="UP000298138">
    <property type="component" value="Unassembled WGS sequence"/>
</dbReference>
<evidence type="ECO:0000256" key="1">
    <source>
        <dbReference type="PROSITE-ProRule" id="PRU00042"/>
    </source>
</evidence>
<dbReference type="InterPro" id="IPR013087">
    <property type="entry name" value="Znf_C2H2_type"/>
</dbReference>
<keyword evidence="5" id="KW-1185">Reference proteome</keyword>
<reference evidence="4 5" key="1">
    <citation type="submission" date="2019-04" db="EMBL/GenBank/DDBJ databases">
        <title>Comparative genomics and transcriptomics to analyze fruiting body development in filamentous ascomycetes.</title>
        <authorList>
            <consortium name="DOE Joint Genome Institute"/>
            <person name="Lutkenhaus R."/>
            <person name="Traeger S."/>
            <person name="Breuer J."/>
            <person name="Kuo A."/>
            <person name="Lipzen A."/>
            <person name="Pangilinan J."/>
            <person name="Dilworth D."/>
            <person name="Sandor L."/>
            <person name="Poggeler S."/>
            <person name="Barry K."/>
            <person name="Grigoriev I.V."/>
            <person name="Nowrousian M."/>
        </authorList>
    </citation>
    <scope>NUCLEOTIDE SEQUENCE [LARGE SCALE GENOMIC DNA]</scope>
    <source>
        <strain evidence="4 5">CBS 389.68</strain>
    </source>
</reference>
<feature type="compositionally biased region" description="Low complexity" evidence="2">
    <location>
        <begin position="142"/>
        <end position="173"/>
    </location>
</feature>
<evidence type="ECO:0000313" key="5">
    <source>
        <dbReference type="Proteomes" id="UP000298138"/>
    </source>
</evidence>
<dbReference type="Gene3D" id="3.30.160.60">
    <property type="entry name" value="Classic Zinc Finger"/>
    <property type="match status" value="1"/>
</dbReference>
<evidence type="ECO:0000256" key="2">
    <source>
        <dbReference type="SAM" id="MobiDB-lite"/>
    </source>
</evidence>
<keyword evidence="1" id="KW-0862">Zinc</keyword>
<dbReference type="PROSITE" id="PS50157">
    <property type="entry name" value="ZINC_FINGER_C2H2_2"/>
    <property type="match status" value="1"/>
</dbReference>